<dbReference type="GO" id="GO:0016874">
    <property type="term" value="F:ligase activity"/>
    <property type="evidence" value="ECO:0007669"/>
    <property type="project" value="UniProtKB-KW"/>
</dbReference>
<keyword evidence="4" id="KW-0067">ATP-binding</keyword>
<dbReference type="GeneID" id="90037546"/>
<comment type="caution">
    <text evidence="8">The sequence shown here is derived from an EMBL/GenBank/DDBJ whole genome shotgun (WGS) entry which is preliminary data.</text>
</comment>
<evidence type="ECO:0000313" key="9">
    <source>
        <dbReference type="Proteomes" id="UP001498771"/>
    </source>
</evidence>
<dbReference type="InterPro" id="IPR020845">
    <property type="entry name" value="AMP-binding_CS"/>
</dbReference>
<keyword evidence="9" id="KW-1185">Reference proteome</keyword>
<dbReference type="SUPFAM" id="SSF56801">
    <property type="entry name" value="Acetyl-CoA synthetase-like"/>
    <property type="match status" value="1"/>
</dbReference>
<comment type="catalytic activity">
    <reaction evidence="5">
        <text>a long-chain fatty acid + ATP + CoA = a long-chain fatty acyl-CoA + AMP + diphosphate</text>
        <dbReference type="Rhea" id="RHEA:15421"/>
        <dbReference type="ChEBI" id="CHEBI:30616"/>
        <dbReference type="ChEBI" id="CHEBI:33019"/>
        <dbReference type="ChEBI" id="CHEBI:57287"/>
        <dbReference type="ChEBI" id="CHEBI:57560"/>
        <dbReference type="ChEBI" id="CHEBI:83139"/>
        <dbReference type="ChEBI" id="CHEBI:456215"/>
        <dbReference type="EC" id="6.2.1.3"/>
    </reaction>
</comment>
<accession>A0ABR1FA51</accession>
<feature type="domain" description="AMP-dependent synthetase/ligase" evidence="7">
    <location>
        <begin position="115"/>
        <end position="520"/>
    </location>
</feature>
<evidence type="ECO:0000256" key="5">
    <source>
        <dbReference type="ARBA" id="ARBA00036813"/>
    </source>
</evidence>
<evidence type="ECO:0000256" key="1">
    <source>
        <dbReference type="ARBA" id="ARBA00006432"/>
    </source>
</evidence>
<evidence type="ECO:0000259" key="7">
    <source>
        <dbReference type="Pfam" id="PF00501"/>
    </source>
</evidence>
<dbReference type="PANTHER" id="PTHR43272:SF83">
    <property type="entry name" value="ACYL-COA SYNTHETASE LONG-CHAIN, ISOFORM J"/>
    <property type="match status" value="1"/>
</dbReference>
<evidence type="ECO:0000256" key="6">
    <source>
        <dbReference type="SAM" id="MobiDB-lite"/>
    </source>
</evidence>
<keyword evidence="3" id="KW-0547">Nucleotide-binding</keyword>
<dbReference type="Proteomes" id="UP001498771">
    <property type="component" value="Unassembled WGS sequence"/>
</dbReference>
<comment type="similarity">
    <text evidence="1">Belongs to the ATP-dependent AMP-binding enzyme family.</text>
</comment>
<evidence type="ECO:0000256" key="4">
    <source>
        <dbReference type="ARBA" id="ARBA00022840"/>
    </source>
</evidence>
<proteinExistence type="inferred from homology"/>
<dbReference type="RefSeq" id="XP_064769685.1">
    <property type="nucleotide sequence ID" value="XM_064912034.1"/>
</dbReference>
<evidence type="ECO:0000313" key="8">
    <source>
        <dbReference type="EMBL" id="KAK7206652.1"/>
    </source>
</evidence>
<keyword evidence="2 8" id="KW-0436">Ligase</keyword>
<dbReference type="Gene3D" id="3.40.50.12780">
    <property type="entry name" value="N-terminal domain of ligase-like"/>
    <property type="match status" value="1"/>
</dbReference>
<dbReference type="PANTHER" id="PTHR43272">
    <property type="entry name" value="LONG-CHAIN-FATTY-ACID--COA LIGASE"/>
    <property type="match status" value="1"/>
</dbReference>
<evidence type="ECO:0000256" key="2">
    <source>
        <dbReference type="ARBA" id="ARBA00022598"/>
    </source>
</evidence>
<dbReference type="InterPro" id="IPR042099">
    <property type="entry name" value="ANL_N_sf"/>
</dbReference>
<dbReference type="InterPro" id="IPR000873">
    <property type="entry name" value="AMP-dep_synth/lig_dom"/>
</dbReference>
<organism evidence="8 9">
    <name type="scientific">Myxozyma melibiosi</name>
    <dbReference type="NCBI Taxonomy" id="54550"/>
    <lineage>
        <taxon>Eukaryota</taxon>
        <taxon>Fungi</taxon>
        <taxon>Dikarya</taxon>
        <taxon>Ascomycota</taxon>
        <taxon>Saccharomycotina</taxon>
        <taxon>Lipomycetes</taxon>
        <taxon>Lipomycetales</taxon>
        <taxon>Lipomycetaceae</taxon>
        <taxon>Myxozyma</taxon>
    </lineage>
</organism>
<feature type="region of interest" description="Disordered" evidence="6">
    <location>
        <begin position="1"/>
        <end position="20"/>
    </location>
</feature>
<dbReference type="EMBL" id="JBBJBU010000002">
    <property type="protein sequence ID" value="KAK7206652.1"/>
    <property type="molecule type" value="Genomic_DNA"/>
</dbReference>
<protein>
    <submittedName>
        <fullName evidence="8">Long-chain-fatty-acid-CoA ligase 1</fullName>
    </submittedName>
</protein>
<dbReference type="PROSITE" id="PS00455">
    <property type="entry name" value="AMP_BINDING"/>
    <property type="match status" value="1"/>
</dbReference>
<reference evidence="8 9" key="1">
    <citation type="submission" date="2024-03" db="EMBL/GenBank/DDBJ databases">
        <title>Genome-scale model development and genomic sequencing of the oleaginous clade Lipomyces.</title>
        <authorList>
            <consortium name="Lawrence Berkeley National Laboratory"/>
            <person name="Czajka J.J."/>
            <person name="Han Y."/>
            <person name="Kim J."/>
            <person name="Mondo S.J."/>
            <person name="Hofstad B.A."/>
            <person name="Robles A."/>
            <person name="Haridas S."/>
            <person name="Riley R."/>
            <person name="LaButti K."/>
            <person name="Pangilinan J."/>
            <person name="Andreopoulos W."/>
            <person name="Lipzen A."/>
            <person name="Yan J."/>
            <person name="Wang M."/>
            <person name="Ng V."/>
            <person name="Grigoriev I.V."/>
            <person name="Spatafora J.W."/>
            <person name="Magnuson J.K."/>
            <person name="Baker S.E."/>
            <person name="Pomraning K.R."/>
        </authorList>
    </citation>
    <scope>NUCLEOTIDE SEQUENCE [LARGE SCALE GENOMIC DNA]</scope>
    <source>
        <strain evidence="8 9">Phaff 52-87</strain>
    </source>
</reference>
<gene>
    <name evidence="8" type="ORF">BZA70DRAFT_274789</name>
</gene>
<evidence type="ECO:0000256" key="3">
    <source>
        <dbReference type="ARBA" id="ARBA00022741"/>
    </source>
</evidence>
<dbReference type="Pfam" id="PF00501">
    <property type="entry name" value="AMP-binding"/>
    <property type="match status" value="1"/>
</dbReference>
<name>A0ABR1FA51_9ASCO</name>
<sequence length="697" mass="75702">MAPIFVPADPHHPPISRSSPPYTFAIGPAEKPGETPIRRSVKASPAGEPLITRPAPDVATNWDLVQFVAKRYNDKPCLGSRKVIKIHEETKIIKKVVDGKEQSIPKKWNYFELSPYSYISYAELEQNVRVYGSGLKSLDVSLLEVYGSTSADWLTIALAAGSQSIPIATAYDTLGEDGLTHSLKETEASAVFTEPTLIKSLIRPLSQTPDLKYVIYRDEPAPKPEDVAAFKEAHPSIALISFSELHQKGLDANLPPTPPSPEDICCIMYTSGSTGTPKGVVLTQENVVAAIAGVDGAVEGAVNEHDYLLTYLPLAHILEFVFEQACLFWGGTLGYGTVKTISDVSMRNCKGDITEFRPTVMVGVPAVWETVRKGIYAKISASGPAVSSIFWAAYHAKGFMSHYRIPGTGIIDHAIFKKVKEATGGRLRIIMNGGAAISKETQTFLGSVVCAMIHGYGLTETSANGALMSPHQITVGTVGAPTVSIEVKLVDVPETGYLSTNSPPQGEVWIRGGPVSKCYYRNEKETAESYEDGWFKTGDIGEWAPNGHLRIIDRKKNLVKTLNGEYVALEKLESVYRTCSVVGNICVYADADHVKPIAIIMPAEPAFLKFVKDKGLGDKELGHLVHDKAVQKAVLDMLLDAGKKGGLHGSEMICGVVITDEEWTPQNGFLTAAQKLQRKKIMEANKKGVQKVYKASS</sequence>